<proteinExistence type="predicted"/>
<dbReference type="STRING" id="1304275.C41B8_06287"/>
<evidence type="ECO:0000256" key="5">
    <source>
        <dbReference type="ARBA" id="ARBA00023133"/>
    </source>
</evidence>
<comment type="pathway">
    <text evidence="6">Porphyrin-containing compound metabolism.</text>
</comment>
<dbReference type="PANTHER" id="PTHR42923:SF3">
    <property type="entry name" value="PROTOPORPHYRINOGEN OXIDASE"/>
    <property type="match status" value="1"/>
</dbReference>
<evidence type="ECO:0000313" key="8">
    <source>
        <dbReference type="EMBL" id="KEZ78171.1"/>
    </source>
</evidence>
<reference evidence="8 9" key="1">
    <citation type="submission" date="2013-03" db="EMBL/GenBank/DDBJ databases">
        <title>Salinisphaera hydrothermalis C41B8 Genome Sequencing.</title>
        <authorList>
            <person name="Li C."/>
            <person name="Lai Q."/>
            <person name="Shao Z."/>
        </authorList>
    </citation>
    <scope>NUCLEOTIDE SEQUENCE [LARGE SCALE GENOMIC DNA]</scope>
    <source>
        <strain evidence="8 9">C41B8</strain>
    </source>
</reference>
<dbReference type="InterPro" id="IPR004572">
    <property type="entry name" value="Protoporphyrinogen_oxidase"/>
</dbReference>
<dbReference type="RefSeq" id="WP_051883175.1">
    <property type="nucleotide sequence ID" value="NZ_APNK01000006.1"/>
</dbReference>
<dbReference type="InterPro" id="IPR050464">
    <property type="entry name" value="Zeta_carotene_desat/Oxidored"/>
</dbReference>
<dbReference type="InterPro" id="IPR036188">
    <property type="entry name" value="FAD/NAD-bd_sf"/>
</dbReference>
<keyword evidence="4" id="KW-0560">Oxidoreductase</keyword>
<dbReference type="EMBL" id="APNK01000006">
    <property type="protein sequence ID" value="KEZ78171.1"/>
    <property type="molecule type" value="Genomic_DNA"/>
</dbReference>
<dbReference type="OrthoDB" id="9782160at2"/>
<gene>
    <name evidence="8" type="ORF">C41B8_06287</name>
</gene>
<dbReference type="Gene3D" id="3.90.660.20">
    <property type="entry name" value="Protoporphyrinogen oxidase, mitochondrial, domain 2"/>
    <property type="match status" value="1"/>
</dbReference>
<evidence type="ECO:0000256" key="1">
    <source>
        <dbReference type="ARBA" id="ARBA00001974"/>
    </source>
</evidence>
<comment type="cofactor">
    <cofactor evidence="1">
        <name>FAD</name>
        <dbReference type="ChEBI" id="CHEBI:57692"/>
    </cofactor>
</comment>
<keyword evidence="5" id="KW-0350">Heme biosynthesis</keyword>
<dbReference type="Proteomes" id="UP000028302">
    <property type="component" value="Unassembled WGS sequence"/>
</dbReference>
<protein>
    <submittedName>
        <fullName evidence="8">Protoporphyrinogen oxidase</fullName>
    </submittedName>
</protein>
<accession>A0A084IN87</accession>
<organism evidence="8 9">
    <name type="scientific">Salinisphaera hydrothermalis (strain C41B8)</name>
    <dbReference type="NCBI Taxonomy" id="1304275"/>
    <lineage>
        <taxon>Bacteria</taxon>
        <taxon>Pseudomonadati</taxon>
        <taxon>Pseudomonadota</taxon>
        <taxon>Gammaproteobacteria</taxon>
        <taxon>Salinisphaerales</taxon>
        <taxon>Salinisphaeraceae</taxon>
        <taxon>Salinisphaera</taxon>
    </lineage>
</organism>
<dbReference type="InterPro" id="IPR002937">
    <property type="entry name" value="Amino_oxidase"/>
</dbReference>
<feature type="domain" description="Amine oxidase" evidence="7">
    <location>
        <begin position="20"/>
        <end position="455"/>
    </location>
</feature>
<dbReference type="AlphaFoldDB" id="A0A084IN87"/>
<keyword evidence="2" id="KW-0285">Flavoprotein</keyword>
<dbReference type="SUPFAM" id="SSF51905">
    <property type="entry name" value="FAD/NAD(P)-binding domain"/>
    <property type="match status" value="1"/>
</dbReference>
<dbReference type="Gene3D" id="3.50.50.60">
    <property type="entry name" value="FAD/NAD(P)-binding domain"/>
    <property type="match status" value="1"/>
</dbReference>
<evidence type="ECO:0000256" key="6">
    <source>
        <dbReference type="ARBA" id="ARBA00023444"/>
    </source>
</evidence>
<sequence>MPEAGDPEVRDALVVGAGATGLAAAWSLARNGRRVALLEASPRIGGNLHSERAGEWQIEHGPNTVIMKPPFYALLQELSLLDEARPADDASRKRFIALNGHPVPLPTRLWNAPGNPLLGWQGWAGLLREPFVGRGPSDEESLADFVTRRLGPRIMDRLVDPFVSGVYAGDPQRLSAKAAMPRLVALEQAHGSLICGGLARLFRGARQGPAVPREWRGRLLSFPSGLQRLAERLGEVITARPNATLACNCRIERIAREDDHWLAEDDAGRRWRARELLLAVPAHVAARLLAPVDVALAEPLAEIVYPPVNVVSLGFRQADIGHPLDGFGLLIPRVEQRQTLGVLFPSSLFAHRAPEGHHLLNVFLGGRRSPQITEEDDATQIGQAIADLSDLLHIRGAPVWQRVVRWPRAIPQYEIGHLDRVAAIDAALTHHPGLSLAGNWRDGIAVGDCLENGRRLGEQIAAR</sequence>
<evidence type="ECO:0000313" key="9">
    <source>
        <dbReference type="Proteomes" id="UP000028302"/>
    </source>
</evidence>
<dbReference type="PATRIC" id="fig|1304275.5.peg.1285"/>
<dbReference type="eggNOG" id="COG1232">
    <property type="taxonomic scope" value="Bacteria"/>
</dbReference>
<keyword evidence="3" id="KW-0274">FAD</keyword>
<dbReference type="PANTHER" id="PTHR42923">
    <property type="entry name" value="PROTOPORPHYRINOGEN OXIDASE"/>
    <property type="match status" value="1"/>
</dbReference>
<comment type="caution">
    <text evidence="8">The sequence shown here is derived from an EMBL/GenBank/DDBJ whole genome shotgun (WGS) entry which is preliminary data.</text>
</comment>
<dbReference type="Pfam" id="PF01593">
    <property type="entry name" value="Amino_oxidase"/>
    <property type="match status" value="1"/>
</dbReference>
<keyword evidence="9" id="KW-1185">Reference proteome</keyword>
<dbReference type="SUPFAM" id="SSF54373">
    <property type="entry name" value="FAD-linked reductases, C-terminal domain"/>
    <property type="match status" value="1"/>
</dbReference>
<evidence type="ECO:0000256" key="3">
    <source>
        <dbReference type="ARBA" id="ARBA00022827"/>
    </source>
</evidence>
<evidence type="ECO:0000259" key="7">
    <source>
        <dbReference type="Pfam" id="PF01593"/>
    </source>
</evidence>
<name>A0A084IN87_SALHC</name>
<evidence type="ECO:0000256" key="4">
    <source>
        <dbReference type="ARBA" id="ARBA00023002"/>
    </source>
</evidence>
<dbReference type="NCBIfam" id="TIGR00562">
    <property type="entry name" value="proto_IX_ox"/>
    <property type="match status" value="1"/>
</dbReference>
<dbReference type="Gene3D" id="1.10.3110.10">
    <property type="entry name" value="protoporphyrinogen ix oxidase, domain 3"/>
    <property type="match status" value="1"/>
</dbReference>
<dbReference type="GO" id="GO:0006783">
    <property type="term" value="P:heme biosynthetic process"/>
    <property type="evidence" value="ECO:0007669"/>
    <property type="project" value="UniProtKB-KW"/>
</dbReference>
<dbReference type="GO" id="GO:0004729">
    <property type="term" value="F:oxygen-dependent protoporphyrinogen oxidase activity"/>
    <property type="evidence" value="ECO:0007669"/>
    <property type="project" value="InterPro"/>
</dbReference>
<evidence type="ECO:0000256" key="2">
    <source>
        <dbReference type="ARBA" id="ARBA00022630"/>
    </source>
</evidence>